<protein>
    <submittedName>
        <fullName evidence="3">Uncharacterized protein</fullName>
    </submittedName>
</protein>
<evidence type="ECO:0000313" key="3">
    <source>
        <dbReference type="EMBL" id="CAH3180845.1"/>
    </source>
</evidence>
<dbReference type="InterPro" id="IPR026906">
    <property type="entry name" value="LRR_5"/>
</dbReference>
<dbReference type="SMART" id="SM00369">
    <property type="entry name" value="LRR_TYP"/>
    <property type="match status" value="1"/>
</dbReference>
<evidence type="ECO:0000313" key="4">
    <source>
        <dbReference type="Proteomes" id="UP001159405"/>
    </source>
</evidence>
<dbReference type="Gene3D" id="3.80.10.10">
    <property type="entry name" value="Ribonuclease Inhibitor"/>
    <property type="match status" value="1"/>
</dbReference>
<dbReference type="EMBL" id="CALNXK010000285">
    <property type="protein sequence ID" value="CAH3180845.1"/>
    <property type="molecule type" value="Genomic_DNA"/>
</dbReference>
<gene>
    <name evidence="3" type="ORF">PLOB_00023950</name>
</gene>
<dbReference type="PANTHER" id="PTHR24369:SF211">
    <property type="entry name" value="LEUCINE-RICH REPEAT-CONTAINING PROTEIN 15-LIKE"/>
    <property type="match status" value="1"/>
</dbReference>
<name>A0ABN8RN92_9CNID</name>
<evidence type="ECO:0000256" key="1">
    <source>
        <dbReference type="ARBA" id="ARBA00022614"/>
    </source>
</evidence>
<feature type="non-terminal residue" evidence="3">
    <location>
        <position position="1"/>
    </location>
</feature>
<dbReference type="InterPro" id="IPR050541">
    <property type="entry name" value="LRR_TM_domain-containing"/>
</dbReference>
<keyword evidence="4" id="KW-1185">Reference proteome</keyword>
<dbReference type="SUPFAM" id="SSF52058">
    <property type="entry name" value="L domain-like"/>
    <property type="match status" value="1"/>
</dbReference>
<dbReference type="Proteomes" id="UP001159405">
    <property type="component" value="Unassembled WGS sequence"/>
</dbReference>
<keyword evidence="2" id="KW-0677">Repeat</keyword>
<organism evidence="3 4">
    <name type="scientific">Porites lobata</name>
    <dbReference type="NCBI Taxonomy" id="104759"/>
    <lineage>
        <taxon>Eukaryota</taxon>
        <taxon>Metazoa</taxon>
        <taxon>Cnidaria</taxon>
        <taxon>Anthozoa</taxon>
        <taxon>Hexacorallia</taxon>
        <taxon>Scleractinia</taxon>
        <taxon>Fungiina</taxon>
        <taxon>Poritidae</taxon>
        <taxon>Porites</taxon>
    </lineage>
</organism>
<reference evidence="3 4" key="1">
    <citation type="submission" date="2022-05" db="EMBL/GenBank/DDBJ databases">
        <authorList>
            <consortium name="Genoscope - CEA"/>
            <person name="William W."/>
        </authorList>
    </citation>
    <scope>NUCLEOTIDE SEQUENCE [LARGE SCALE GENOMIC DNA]</scope>
</reference>
<dbReference type="Pfam" id="PF13306">
    <property type="entry name" value="LRR_5"/>
    <property type="match status" value="1"/>
</dbReference>
<dbReference type="InterPro" id="IPR032675">
    <property type="entry name" value="LRR_dom_sf"/>
</dbReference>
<comment type="caution">
    <text evidence="3">The sequence shown here is derived from an EMBL/GenBank/DDBJ whole genome shotgun (WGS) entry which is preliminary data.</text>
</comment>
<proteinExistence type="predicted"/>
<keyword evidence="1" id="KW-0433">Leucine-rich repeat</keyword>
<evidence type="ECO:0000256" key="2">
    <source>
        <dbReference type="ARBA" id="ARBA00022737"/>
    </source>
</evidence>
<sequence length="97" mass="10860">LGGNAIKEIPERAFENMPRLRVILLQSNNLTRIPDQAFKNQTTLEVIMLSDNPVEIIGSDAISTYSNPLVYAIRTNIKTISLRSFHGIQDPGFTTKM</sequence>
<accession>A0ABN8RN92</accession>
<dbReference type="PANTHER" id="PTHR24369">
    <property type="entry name" value="ANTIGEN BSP, PUTATIVE-RELATED"/>
    <property type="match status" value="1"/>
</dbReference>
<dbReference type="InterPro" id="IPR003591">
    <property type="entry name" value="Leu-rich_rpt_typical-subtyp"/>
</dbReference>